<keyword evidence="2" id="KW-1185">Reference proteome</keyword>
<proteinExistence type="predicted"/>
<gene>
    <name evidence="1" type="ORF">DPMN_140085</name>
</gene>
<dbReference type="AlphaFoldDB" id="A0A9D4G740"/>
<reference evidence="1" key="2">
    <citation type="submission" date="2020-11" db="EMBL/GenBank/DDBJ databases">
        <authorList>
            <person name="McCartney M.A."/>
            <person name="Auch B."/>
            <person name="Kono T."/>
            <person name="Mallez S."/>
            <person name="Becker A."/>
            <person name="Gohl D.M."/>
            <person name="Silverstein K.A.T."/>
            <person name="Koren S."/>
            <person name="Bechman K.B."/>
            <person name="Herman A."/>
            <person name="Abrahante J.E."/>
            <person name="Garbe J."/>
        </authorList>
    </citation>
    <scope>NUCLEOTIDE SEQUENCE</scope>
    <source>
        <strain evidence="1">Duluth1</strain>
        <tissue evidence="1">Whole animal</tissue>
    </source>
</reference>
<sequence>MRNDGTKILSQTGLLLAAGSSSSMGRDVHCQFVHAAFLLTALKQPLYSVPWKTVLHRE</sequence>
<dbReference type="Proteomes" id="UP000828390">
    <property type="component" value="Unassembled WGS sequence"/>
</dbReference>
<reference evidence="1" key="1">
    <citation type="journal article" date="2019" name="bioRxiv">
        <title>The Genome of the Zebra Mussel, Dreissena polymorpha: A Resource for Invasive Species Research.</title>
        <authorList>
            <person name="McCartney M.A."/>
            <person name="Auch B."/>
            <person name="Kono T."/>
            <person name="Mallez S."/>
            <person name="Zhang Y."/>
            <person name="Obille A."/>
            <person name="Becker A."/>
            <person name="Abrahante J.E."/>
            <person name="Garbe J."/>
            <person name="Badalamenti J.P."/>
            <person name="Herman A."/>
            <person name="Mangelson H."/>
            <person name="Liachko I."/>
            <person name="Sullivan S."/>
            <person name="Sone E.D."/>
            <person name="Koren S."/>
            <person name="Silverstein K.A.T."/>
            <person name="Beckman K.B."/>
            <person name="Gohl D.M."/>
        </authorList>
    </citation>
    <scope>NUCLEOTIDE SEQUENCE</scope>
    <source>
        <strain evidence="1">Duluth1</strain>
        <tissue evidence="1">Whole animal</tissue>
    </source>
</reference>
<evidence type="ECO:0000313" key="2">
    <source>
        <dbReference type="Proteomes" id="UP000828390"/>
    </source>
</evidence>
<dbReference type="EMBL" id="JAIWYP010000006">
    <property type="protein sequence ID" value="KAH3811673.1"/>
    <property type="molecule type" value="Genomic_DNA"/>
</dbReference>
<organism evidence="1 2">
    <name type="scientific">Dreissena polymorpha</name>
    <name type="common">Zebra mussel</name>
    <name type="synonym">Mytilus polymorpha</name>
    <dbReference type="NCBI Taxonomy" id="45954"/>
    <lineage>
        <taxon>Eukaryota</taxon>
        <taxon>Metazoa</taxon>
        <taxon>Spiralia</taxon>
        <taxon>Lophotrochozoa</taxon>
        <taxon>Mollusca</taxon>
        <taxon>Bivalvia</taxon>
        <taxon>Autobranchia</taxon>
        <taxon>Heteroconchia</taxon>
        <taxon>Euheterodonta</taxon>
        <taxon>Imparidentia</taxon>
        <taxon>Neoheterodontei</taxon>
        <taxon>Myida</taxon>
        <taxon>Dreissenoidea</taxon>
        <taxon>Dreissenidae</taxon>
        <taxon>Dreissena</taxon>
    </lineage>
</organism>
<comment type="caution">
    <text evidence="1">The sequence shown here is derived from an EMBL/GenBank/DDBJ whole genome shotgun (WGS) entry which is preliminary data.</text>
</comment>
<accession>A0A9D4G740</accession>
<protein>
    <submittedName>
        <fullName evidence="1">Uncharacterized protein</fullName>
    </submittedName>
</protein>
<name>A0A9D4G740_DREPO</name>
<evidence type="ECO:0000313" key="1">
    <source>
        <dbReference type="EMBL" id="KAH3811673.1"/>
    </source>
</evidence>